<protein>
    <submittedName>
        <fullName evidence="1">Uncharacterized protein</fullName>
    </submittedName>
</protein>
<dbReference type="EMBL" id="GBRH01266229">
    <property type="protein sequence ID" value="JAD31666.1"/>
    <property type="molecule type" value="Transcribed_RNA"/>
</dbReference>
<reference evidence="1" key="1">
    <citation type="submission" date="2014-09" db="EMBL/GenBank/DDBJ databases">
        <authorList>
            <person name="Magalhaes I.L.F."/>
            <person name="Oliveira U."/>
            <person name="Santos F.R."/>
            <person name="Vidigal T.H.D.A."/>
            <person name="Brescovit A.D."/>
            <person name="Santos A.J."/>
        </authorList>
    </citation>
    <scope>NUCLEOTIDE SEQUENCE</scope>
    <source>
        <tissue evidence="1">Shoot tissue taken approximately 20 cm above the soil surface</tissue>
    </source>
</reference>
<sequence>MIILDMVMYIFLNTSRKVLMCSSNLRLKWKIS</sequence>
<proteinExistence type="predicted"/>
<organism evidence="1">
    <name type="scientific">Arundo donax</name>
    <name type="common">Giant reed</name>
    <name type="synonym">Donax arundinaceus</name>
    <dbReference type="NCBI Taxonomy" id="35708"/>
    <lineage>
        <taxon>Eukaryota</taxon>
        <taxon>Viridiplantae</taxon>
        <taxon>Streptophyta</taxon>
        <taxon>Embryophyta</taxon>
        <taxon>Tracheophyta</taxon>
        <taxon>Spermatophyta</taxon>
        <taxon>Magnoliopsida</taxon>
        <taxon>Liliopsida</taxon>
        <taxon>Poales</taxon>
        <taxon>Poaceae</taxon>
        <taxon>PACMAD clade</taxon>
        <taxon>Arundinoideae</taxon>
        <taxon>Arundineae</taxon>
        <taxon>Arundo</taxon>
    </lineage>
</organism>
<name>A0A0A8YYN3_ARUDO</name>
<accession>A0A0A8YYN3</accession>
<reference evidence="1" key="2">
    <citation type="journal article" date="2015" name="Data Brief">
        <title>Shoot transcriptome of the giant reed, Arundo donax.</title>
        <authorList>
            <person name="Barrero R.A."/>
            <person name="Guerrero F.D."/>
            <person name="Moolhuijzen P."/>
            <person name="Goolsby J.A."/>
            <person name="Tidwell J."/>
            <person name="Bellgard S.E."/>
            <person name="Bellgard M.I."/>
        </authorList>
    </citation>
    <scope>NUCLEOTIDE SEQUENCE</scope>
    <source>
        <tissue evidence="1">Shoot tissue taken approximately 20 cm above the soil surface</tissue>
    </source>
</reference>
<evidence type="ECO:0000313" key="1">
    <source>
        <dbReference type="EMBL" id="JAD31666.1"/>
    </source>
</evidence>
<dbReference type="AlphaFoldDB" id="A0A0A8YYN3"/>